<feature type="signal peptide" evidence="1">
    <location>
        <begin position="1"/>
        <end position="21"/>
    </location>
</feature>
<dbReference type="EMBL" id="OC319024">
    <property type="protein sequence ID" value="CAD7404009.1"/>
    <property type="molecule type" value="Genomic_DNA"/>
</dbReference>
<gene>
    <name evidence="2" type="ORF">TCEB3V08_LOCUS7285</name>
</gene>
<dbReference type="AlphaFoldDB" id="A0A7R9H2Z5"/>
<sequence length="194" mass="21672">MMQCLILTAFLSVLLKQLANALVVLSSTAEDGEIEVRISVLSQGPINTIGLTREEAEDISRLLQHIRQSQNLQRLLAIEVIKQFPADEGSVAGPDDESEGVVNEIKIASVMRQNVLWLDKAVVMLRNELVLNKFLNDQRQVLRNLDTLIYEFYYLGFEPLSFDTGRHSIKPQDAAQNSAPLLGEYNGDGLSFVE</sequence>
<name>A0A7R9H2Z5_TIMCR</name>
<evidence type="ECO:0000313" key="2">
    <source>
        <dbReference type="EMBL" id="CAD7404009.1"/>
    </source>
</evidence>
<evidence type="ECO:0000256" key="1">
    <source>
        <dbReference type="SAM" id="SignalP"/>
    </source>
</evidence>
<reference evidence="2" key="1">
    <citation type="submission" date="2020-11" db="EMBL/GenBank/DDBJ databases">
        <authorList>
            <person name="Tran Van P."/>
        </authorList>
    </citation>
    <scope>NUCLEOTIDE SEQUENCE</scope>
</reference>
<feature type="chain" id="PRO_5030944536" evidence="1">
    <location>
        <begin position="22"/>
        <end position="194"/>
    </location>
</feature>
<organism evidence="2">
    <name type="scientific">Timema cristinae</name>
    <name type="common">Walking stick</name>
    <dbReference type="NCBI Taxonomy" id="61476"/>
    <lineage>
        <taxon>Eukaryota</taxon>
        <taxon>Metazoa</taxon>
        <taxon>Ecdysozoa</taxon>
        <taxon>Arthropoda</taxon>
        <taxon>Hexapoda</taxon>
        <taxon>Insecta</taxon>
        <taxon>Pterygota</taxon>
        <taxon>Neoptera</taxon>
        <taxon>Polyneoptera</taxon>
        <taxon>Phasmatodea</taxon>
        <taxon>Timematodea</taxon>
        <taxon>Timematoidea</taxon>
        <taxon>Timematidae</taxon>
        <taxon>Timema</taxon>
    </lineage>
</organism>
<protein>
    <submittedName>
        <fullName evidence="2">Uncharacterized protein</fullName>
    </submittedName>
</protein>
<proteinExistence type="predicted"/>
<accession>A0A7R9H2Z5</accession>
<keyword evidence="1" id="KW-0732">Signal</keyword>